<keyword evidence="2" id="KW-0614">Plasmid</keyword>
<protein>
    <submittedName>
        <fullName evidence="2">Uncharacterized protein</fullName>
    </submittedName>
</protein>
<evidence type="ECO:0000313" key="3">
    <source>
        <dbReference type="Proteomes" id="UP000007319"/>
    </source>
</evidence>
<feature type="compositionally biased region" description="Basic and acidic residues" evidence="1">
    <location>
        <begin position="102"/>
        <end position="112"/>
    </location>
</feature>
<dbReference type="EMBL" id="HE577330">
    <property type="protein sequence ID" value="CCD02926.1"/>
    <property type="molecule type" value="Genomic_DNA"/>
</dbReference>
<evidence type="ECO:0000256" key="1">
    <source>
        <dbReference type="SAM" id="MobiDB-lite"/>
    </source>
</evidence>
<evidence type="ECO:0000313" key="2">
    <source>
        <dbReference type="EMBL" id="CCD02926.1"/>
    </source>
</evidence>
<feature type="region of interest" description="Disordered" evidence="1">
    <location>
        <begin position="102"/>
        <end position="140"/>
    </location>
</feature>
<sequence length="198" mass="22267">MLGNLYGPVLGEAVGPMDYRRLRNPHARGKIPHRHPGSPQGCSQDGVAWIRGAGLRSNRVRYVLRKRAPDPQAASKRHKRLLRTKPFAMNTMLRKSLMKEPFRDPAPRRCGDDGQGVRAPTEKRRDATARVNRASDFDRPSHPVRLLDLDEIDTRRLHHASLPKTSGRRSFFDTPVTASTSAAYCGGSFPDLFSQYQT</sequence>
<accession>A0A9P1JZS2</accession>
<dbReference type="Proteomes" id="UP000007319">
    <property type="component" value="Plasmid AZOBR_p3"/>
</dbReference>
<reference evidence="2 3" key="1">
    <citation type="journal article" date="2011" name="PLoS Genet.">
        <title>Azospirillum genomes reveal transition of bacteria from aquatic to terrestrial environments.</title>
        <authorList>
            <person name="Wisniewski-Dye F."/>
            <person name="Borziak K."/>
            <person name="Khalsa-Moyers G."/>
            <person name="Alexandre G."/>
            <person name="Sukharnikov L.O."/>
            <person name="Wuichet K."/>
            <person name="Hurst G.B."/>
            <person name="McDonald W.H."/>
            <person name="Robertson J.S."/>
            <person name="Barbe V."/>
            <person name="Calteau A."/>
            <person name="Rouy Z."/>
            <person name="Mangenot S."/>
            <person name="Prigent-Combaret C."/>
            <person name="Normand P."/>
            <person name="Boyer M."/>
            <person name="Siguier P."/>
            <person name="Dessaux Y."/>
            <person name="Elmerich C."/>
            <person name="Condemine G."/>
            <person name="Krishnen G."/>
            <person name="Kennedy I."/>
            <person name="Paterson A.H."/>
            <person name="Gonzalez V."/>
            <person name="Mavingui P."/>
            <person name="Zhulin I.B."/>
        </authorList>
    </citation>
    <scope>NUCLEOTIDE SEQUENCE [LARGE SCALE GENOMIC DNA]</scope>
    <source>
        <strain evidence="2 3">Sp245</strain>
    </source>
</reference>
<keyword evidence="3" id="KW-1185">Reference proteome</keyword>
<geneLocation type="plasmid" evidence="2 3">
    <name>AZOBR_p3</name>
</geneLocation>
<name>A0A9P1JZS2_9PROT</name>
<organism evidence="2 3">
    <name type="scientific">Azospirillum baldaniorum</name>
    <dbReference type="NCBI Taxonomy" id="1064539"/>
    <lineage>
        <taxon>Bacteria</taxon>
        <taxon>Pseudomonadati</taxon>
        <taxon>Pseudomonadota</taxon>
        <taxon>Alphaproteobacteria</taxon>
        <taxon>Rhodospirillales</taxon>
        <taxon>Azospirillaceae</taxon>
        <taxon>Azospirillum</taxon>
    </lineage>
</organism>
<proteinExistence type="predicted"/>
<gene>
    <name evidence="2" type="ORF">AZOBR_p340164</name>
</gene>
<feature type="compositionally biased region" description="Basic and acidic residues" evidence="1">
    <location>
        <begin position="120"/>
        <end position="140"/>
    </location>
</feature>
<dbReference type="KEGG" id="abs:AZOBR_p340164"/>
<dbReference type="AlphaFoldDB" id="A0A9P1JZS2"/>